<proteinExistence type="predicted"/>
<sequence length="110" mass="12292">MWVLKCPHKDNFSSEQLSKSKNVLVIPRFGLPMTPVSPQHSSAHSILQSGKNWPKLARFLDYCSVGLSDNYSNEFEGVPASESELSFYLVGALEVTKQATHTDNSDNEEF</sequence>
<evidence type="ECO:0000313" key="1">
    <source>
        <dbReference type="EMBL" id="GAW03135.1"/>
    </source>
</evidence>
<name>A0A1Q3E7A5_LENED</name>
<reference evidence="1 2" key="1">
    <citation type="submission" date="2016-08" db="EMBL/GenBank/DDBJ databases">
        <authorList>
            <consortium name="Lentinula edodes genome sequencing consortium"/>
            <person name="Sakamoto Y."/>
            <person name="Nakade K."/>
            <person name="Sato S."/>
            <person name="Yoshida Y."/>
            <person name="Miyazaki K."/>
            <person name="Natsume S."/>
            <person name="Konno N."/>
        </authorList>
    </citation>
    <scope>NUCLEOTIDE SEQUENCE [LARGE SCALE GENOMIC DNA]</scope>
    <source>
        <strain evidence="1 2">NBRC 111202</strain>
    </source>
</reference>
<dbReference type="AlphaFoldDB" id="A0A1Q3E7A5"/>
<comment type="caution">
    <text evidence="1">The sequence shown here is derived from an EMBL/GenBank/DDBJ whole genome shotgun (WGS) entry which is preliminary data.</text>
</comment>
<protein>
    <submittedName>
        <fullName evidence="1">Uncharacterized protein</fullName>
    </submittedName>
</protein>
<accession>A0A1Q3E7A5</accession>
<dbReference type="Proteomes" id="UP000188533">
    <property type="component" value="Unassembled WGS sequence"/>
</dbReference>
<keyword evidence="2" id="KW-1185">Reference proteome</keyword>
<dbReference type="EMBL" id="BDGU01000133">
    <property type="protein sequence ID" value="GAW03135.1"/>
    <property type="molecule type" value="Genomic_DNA"/>
</dbReference>
<reference evidence="1 2" key="2">
    <citation type="submission" date="2017-02" db="EMBL/GenBank/DDBJ databases">
        <title>A genome survey and senescence transcriptome analysis in Lentinula edodes.</title>
        <authorList>
            <person name="Sakamoto Y."/>
            <person name="Nakade K."/>
            <person name="Sato S."/>
            <person name="Yoshida Y."/>
            <person name="Miyazaki K."/>
            <person name="Natsume S."/>
            <person name="Konno N."/>
        </authorList>
    </citation>
    <scope>NUCLEOTIDE SEQUENCE [LARGE SCALE GENOMIC DNA]</scope>
    <source>
        <strain evidence="1 2">NBRC 111202</strain>
    </source>
</reference>
<evidence type="ECO:0000313" key="2">
    <source>
        <dbReference type="Proteomes" id="UP000188533"/>
    </source>
</evidence>
<gene>
    <name evidence="1" type="ORF">LENED_004831</name>
</gene>
<organism evidence="1 2">
    <name type="scientific">Lentinula edodes</name>
    <name type="common">Shiitake mushroom</name>
    <name type="synonym">Lentinus edodes</name>
    <dbReference type="NCBI Taxonomy" id="5353"/>
    <lineage>
        <taxon>Eukaryota</taxon>
        <taxon>Fungi</taxon>
        <taxon>Dikarya</taxon>
        <taxon>Basidiomycota</taxon>
        <taxon>Agaricomycotina</taxon>
        <taxon>Agaricomycetes</taxon>
        <taxon>Agaricomycetidae</taxon>
        <taxon>Agaricales</taxon>
        <taxon>Marasmiineae</taxon>
        <taxon>Omphalotaceae</taxon>
        <taxon>Lentinula</taxon>
    </lineage>
</organism>